<keyword evidence="5" id="KW-0206">Cytoskeleton</keyword>
<evidence type="ECO:0000256" key="5">
    <source>
        <dbReference type="ARBA" id="ARBA00023212"/>
    </source>
</evidence>
<organism evidence="7 8">
    <name type="scientific">Piloderma croceum (strain F 1598)</name>
    <dbReference type="NCBI Taxonomy" id="765440"/>
    <lineage>
        <taxon>Eukaryota</taxon>
        <taxon>Fungi</taxon>
        <taxon>Dikarya</taxon>
        <taxon>Basidiomycota</taxon>
        <taxon>Agaricomycotina</taxon>
        <taxon>Agaricomycetes</taxon>
        <taxon>Agaricomycetidae</taxon>
        <taxon>Atheliales</taxon>
        <taxon>Atheliaceae</taxon>
        <taxon>Piloderma</taxon>
    </lineage>
</organism>
<evidence type="ECO:0000256" key="3">
    <source>
        <dbReference type="ARBA" id="ARBA00022490"/>
    </source>
</evidence>
<dbReference type="SUPFAM" id="SSF55770">
    <property type="entry name" value="Profilin (actin-binding protein)"/>
    <property type="match status" value="1"/>
</dbReference>
<evidence type="ECO:0000256" key="2">
    <source>
        <dbReference type="ARBA" id="ARBA00010058"/>
    </source>
</evidence>
<dbReference type="InterPro" id="IPR027310">
    <property type="entry name" value="Profilin_CS"/>
</dbReference>
<accession>A0A0C3BV06</accession>
<evidence type="ECO:0000256" key="1">
    <source>
        <dbReference type="ARBA" id="ARBA00004245"/>
    </source>
</evidence>
<dbReference type="HOGENOM" id="CLU_120772_1_1_1"/>
<dbReference type="GO" id="GO:0003785">
    <property type="term" value="F:actin monomer binding"/>
    <property type="evidence" value="ECO:0007669"/>
    <property type="project" value="TreeGrafter"/>
</dbReference>
<comment type="subcellular location">
    <subcellularLocation>
        <location evidence="1">Cytoplasm</location>
        <location evidence="1">Cytoskeleton</location>
    </subcellularLocation>
</comment>
<evidence type="ECO:0000256" key="6">
    <source>
        <dbReference type="RuleBase" id="RU003909"/>
    </source>
</evidence>
<dbReference type="InterPro" id="IPR005455">
    <property type="entry name" value="PFN_euk"/>
</dbReference>
<dbReference type="FunCoup" id="A0A0C3BV06">
    <property type="interactions" value="153"/>
</dbReference>
<evidence type="ECO:0000256" key="4">
    <source>
        <dbReference type="ARBA" id="ARBA00023203"/>
    </source>
</evidence>
<gene>
    <name evidence="7" type="ORF">PILCRDRAFT_821576</name>
</gene>
<evidence type="ECO:0000313" key="7">
    <source>
        <dbReference type="EMBL" id="KIM81142.1"/>
    </source>
</evidence>
<dbReference type="Gene3D" id="3.30.450.30">
    <property type="entry name" value="Dynein light chain 2a, cytoplasmic"/>
    <property type="match status" value="1"/>
</dbReference>
<dbReference type="PANTHER" id="PTHR11604">
    <property type="entry name" value="PROFILIN"/>
    <property type="match status" value="1"/>
</dbReference>
<keyword evidence="3" id="KW-0963">Cytoplasm</keyword>
<keyword evidence="8" id="KW-1185">Reference proteome</keyword>
<dbReference type="Pfam" id="PF00235">
    <property type="entry name" value="Profilin"/>
    <property type="match status" value="1"/>
</dbReference>
<dbReference type="Proteomes" id="UP000054166">
    <property type="component" value="Unassembled WGS sequence"/>
</dbReference>
<dbReference type="GO" id="GO:0005938">
    <property type="term" value="C:cell cortex"/>
    <property type="evidence" value="ECO:0007669"/>
    <property type="project" value="TreeGrafter"/>
</dbReference>
<dbReference type="OrthoDB" id="421374at2759"/>
<dbReference type="PROSITE" id="PS00414">
    <property type="entry name" value="PROFILIN"/>
    <property type="match status" value="1"/>
</dbReference>
<name>A0A0C3BV06_PILCF</name>
<dbReference type="AlphaFoldDB" id="A0A0C3BV06"/>
<dbReference type="InParanoid" id="A0A0C3BV06"/>
<proteinExistence type="inferred from homology"/>
<dbReference type="EMBL" id="KN833000">
    <property type="protein sequence ID" value="KIM81142.1"/>
    <property type="molecule type" value="Genomic_DNA"/>
</dbReference>
<dbReference type="STRING" id="765440.A0A0C3BV06"/>
<reference evidence="7 8" key="1">
    <citation type="submission" date="2014-04" db="EMBL/GenBank/DDBJ databases">
        <authorList>
            <consortium name="DOE Joint Genome Institute"/>
            <person name="Kuo A."/>
            <person name="Tarkka M."/>
            <person name="Buscot F."/>
            <person name="Kohler A."/>
            <person name="Nagy L.G."/>
            <person name="Floudas D."/>
            <person name="Copeland A."/>
            <person name="Barry K.W."/>
            <person name="Cichocki N."/>
            <person name="Veneault-Fourrey C."/>
            <person name="LaButti K."/>
            <person name="Lindquist E.A."/>
            <person name="Lipzen A."/>
            <person name="Lundell T."/>
            <person name="Morin E."/>
            <person name="Murat C."/>
            <person name="Sun H."/>
            <person name="Tunlid A."/>
            <person name="Henrissat B."/>
            <person name="Grigoriev I.V."/>
            <person name="Hibbett D.S."/>
            <person name="Martin F."/>
            <person name="Nordberg H.P."/>
            <person name="Cantor M.N."/>
            <person name="Hua S.X."/>
        </authorList>
    </citation>
    <scope>NUCLEOTIDE SEQUENCE [LARGE SCALE GENOMIC DNA]</scope>
    <source>
        <strain evidence="7 8">F 1598</strain>
    </source>
</reference>
<keyword evidence="4 6" id="KW-0009">Actin-binding</keyword>
<evidence type="ECO:0000313" key="8">
    <source>
        <dbReference type="Proteomes" id="UP000054166"/>
    </source>
</evidence>
<protein>
    <recommendedName>
        <fullName evidence="6">Profilin</fullName>
    </recommendedName>
</protein>
<dbReference type="InterPro" id="IPR048278">
    <property type="entry name" value="PFN"/>
</dbReference>
<dbReference type="SMART" id="SM00392">
    <property type="entry name" value="PROF"/>
    <property type="match status" value="1"/>
</dbReference>
<reference evidence="8" key="2">
    <citation type="submission" date="2015-01" db="EMBL/GenBank/DDBJ databases">
        <title>Evolutionary Origins and Diversification of the Mycorrhizal Mutualists.</title>
        <authorList>
            <consortium name="DOE Joint Genome Institute"/>
            <consortium name="Mycorrhizal Genomics Consortium"/>
            <person name="Kohler A."/>
            <person name="Kuo A."/>
            <person name="Nagy L.G."/>
            <person name="Floudas D."/>
            <person name="Copeland A."/>
            <person name="Barry K.W."/>
            <person name="Cichocki N."/>
            <person name="Veneault-Fourrey C."/>
            <person name="LaButti K."/>
            <person name="Lindquist E.A."/>
            <person name="Lipzen A."/>
            <person name="Lundell T."/>
            <person name="Morin E."/>
            <person name="Murat C."/>
            <person name="Riley R."/>
            <person name="Ohm R."/>
            <person name="Sun H."/>
            <person name="Tunlid A."/>
            <person name="Henrissat B."/>
            <person name="Grigoriev I.V."/>
            <person name="Hibbett D.S."/>
            <person name="Martin F."/>
        </authorList>
    </citation>
    <scope>NUCLEOTIDE SEQUENCE [LARGE SCALE GENOMIC DNA]</scope>
    <source>
        <strain evidence="8">F 1598</strain>
    </source>
</reference>
<dbReference type="CDD" id="cd00148">
    <property type="entry name" value="PROF"/>
    <property type="match status" value="1"/>
</dbReference>
<dbReference type="PANTHER" id="PTHR11604:SF0">
    <property type="entry name" value="PROFILIN"/>
    <property type="match status" value="1"/>
</dbReference>
<comment type="similarity">
    <text evidence="2 6">Belongs to the profilin family.</text>
</comment>
<dbReference type="PRINTS" id="PR00392">
    <property type="entry name" value="PROFILIN"/>
</dbReference>
<sequence>MSWQSYVDTNLLGGAEPKLVEAAILSQNDTGVWAISQGYQAKFTAKEQADIRTAFAVHQLPEGTKEEQAAKAKAVESGVQGNGIRVRGTKFMCTKNTPDSIYGTKKTADGRVIGVIMARTKLAILVAEYEPPHQAGEAAPVVESLAEYLRTANS</sequence>
<dbReference type="InterPro" id="IPR036140">
    <property type="entry name" value="PFN_sf"/>
</dbReference>
<dbReference type="GO" id="GO:0005856">
    <property type="term" value="C:cytoskeleton"/>
    <property type="evidence" value="ECO:0007669"/>
    <property type="project" value="UniProtKB-SubCell"/>
</dbReference>